<dbReference type="AlphaFoldDB" id="A0A447ID86"/>
<dbReference type="OrthoDB" id="9764248at2"/>
<evidence type="ECO:0000256" key="4">
    <source>
        <dbReference type="ARBA" id="ARBA00023002"/>
    </source>
</evidence>
<evidence type="ECO:0000256" key="7">
    <source>
        <dbReference type="PIRSR" id="PIRSR602401-1"/>
    </source>
</evidence>
<dbReference type="InterPro" id="IPR050196">
    <property type="entry name" value="Cytochrome_P450_Monoox"/>
</dbReference>
<organism evidence="9 10">
    <name type="scientific">Devosia equisanguinis</name>
    <dbReference type="NCBI Taxonomy" id="2490941"/>
    <lineage>
        <taxon>Bacteria</taxon>
        <taxon>Pseudomonadati</taxon>
        <taxon>Pseudomonadota</taxon>
        <taxon>Alphaproteobacteria</taxon>
        <taxon>Hyphomicrobiales</taxon>
        <taxon>Devosiaceae</taxon>
        <taxon>Devosia</taxon>
    </lineage>
</organism>
<keyword evidence="5 7" id="KW-0408">Iron</keyword>
<evidence type="ECO:0000313" key="10">
    <source>
        <dbReference type="Proteomes" id="UP000268844"/>
    </source>
</evidence>
<dbReference type="PROSITE" id="PS00086">
    <property type="entry name" value="CYTOCHROME_P450"/>
    <property type="match status" value="1"/>
</dbReference>
<evidence type="ECO:0000256" key="5">
    <source>
        <dbReference type="ARBA" id="ARBA00023004"/>
    </source>
</evidence>
<accession>A0A447ID86</accession>
<dbReference type="PANTHER" id="PTHR24291:SF50">
    <property type="entry name" value="BIFUNCTIONAL ALBAFLAVENONE MONOOXYGENASE_TERPENE SYNTHASE"/>
    <property type="match status" value="1"/>
</dbReference>
<evidence type="ECO:0000256" key="1">
    <source>
        <dbReference type="ARBA" id="ARBA00010617"/>
    </source>
</evidence>
<dbReference type="PRINTS" id="PR00385">
    <property type="entry name" value="P450"/>
</dbReference>
<name>A0A447ID86_9HYPH</name>
<dbReference type="PANTHER" id="PTHR24291">
    <property type="entry name" value="CYTOCHROME P450 FAMILY 4"/>
    <property type="match status" value="1"/>
</dbReference>
<comment type="cofactor">
    <cofactor evidence="7">
        <name>heme</name>
        <dbReference type="ChEBI" id="CHEBI:30413"/>
    </cofactor>
</comment>
<comment type="similarity">
    <text evidence="1 8">Belongs to the cytochrome P450 family.</text>
</comment>
<dbReference type="GO" id="GO:0020037">
    <property type="term" value="F:heme binding"/>
    <property type="evidence" value="ECO:0007669"/>
    <property type="project" value="InterPro"/>
</dbReference>
<dbReference type="SUPFAM" id="SSF48264">
    <property type="entry name" value="Cytochrome P450"/>
    <property type="match status" value="1"/>
</dbReference>
<dbReference type="CDD" id="cd20620">
    <property type="entry name" value="CYP132-like"/>
    <property type="match status" value="1"/>
</dbReference>
<dbReference type="GO" id="GO:0004497">
    <property type="term" value="F:monooxygenase activity"/>
    <property type="evidence" value="ECO:0007669"/>
    <property type="project" value="UniProtKB-KW"/>
</dbReference>
<dbReference type="InterPro" id="IPR036396">
    <property type="entry name" value="Cyt_P450_sf"/>
</dbReference>
<reference evidence="9 10" key="1">
    <citation type="submission" date="2018-12" db="EMBL/GenBank/DDBJ databases">
        <authorList>
            <person name="Criscuolo A."/>
        </authorList>
    </citation>
    <scope>NUCLEOTIDE SEQUENCE [LARGE SCALE GENOMIC DNA]</scope>
    <source>
        <strain evidence="9">ACIP1116281</strain>
    </source>
</reference>
<dbReference type="EC" id="1.14.13.106" evidence="9"/>
<dbReference type="EMBL" id="UZWD01000031">
    <property type="protein sequence ID" value="VDS05392.1"/>
    <property type="molecule type" value="Genomic_DNA"/>
</dbReference>
<protein>
    <submittedName>
        <fullName evidence="9">Epi-isozizaene 5-monooxygenase/(E)-beta-farnesene synthase</fullName>
        <ecNumber evidence="9">1.14.13.106</ecNumber>
    </submittedName>
</protein>
<evidence type="ECO:0000256" key="8">
    <source>
        <dbReference type="RuleBase" id="RU000461"/>
    </source>
</evidence>
<keyword evidence="2 7" id="KW-0349">Heme</keyword>
<keyword evidence="6 8" id="KW-0503">Monooxygenase</keyword>
<dbReference type="RefSeq" id="WP_126150935.1">
    <property type="nucleotide sequence ID" value="NZ_JBHTMH010000001.1"/>
</dbReference>
<dbReference type="PRINTS" id="PR00463">
    <property type="entry name" value="EP450I"/>
</dbReference>
<proteinExistence type="inferred from homology"/>
<dbReference type="Proteomes" id="UP000268844">
    <property type="component" value="Unassembled WGS sequence"/>
</dbReference>
<evidence type="ECO:0000256" key="6">
    <source>
        <dbReference type="ARBA" id="ARBA00023033"/>
    </source>
</evidence>
<evidence type="ECO:0000256" key="2">
    <source>
        <dbReference type="ARBA" id="ARBA00022617"/>
    </source>
</evidence>
<keyword evidence="10" id="KW-1185">Reference proteome</keyword>
<dbReference type="InterPro" id="IPR017972">
    <property type="entry name" value="Cyt_P450_CS"/>
</dbReference>
<evidence type="ECO:0000256" key="3">
    <source>
        <dbReference type="ARBA" id="ARBA00022723"/>
    </source>
</evidence>
<evidence type="ECO:0000313" key="9">
    <source>
        <dbReference type="EMBL" id="VDS05392.1"/>
    </source>
</evidence>
<gene>
    <name evidence="9" type="ORF">DEVEQU_02534</name>
</gene>
<dbReference type="Pfam" id="PF00067">
    <property type="entry name" value="p450"/>
    <property type="match status" value="1"/>
</dbReference>
<keyword evidence="4 8" id="KW-0560">Oxidoreductase</keyword>
<dbReference type="InterPro" id="IPR002401">
    <property type="entry name" value="Cyt_P450_E_grp-I"/>
</dbReference>
<dbReference type="GO" id="GO:0005506">
    <property type="term" value="F:iron ion binding"/>
    <property type="evidence" value="ECO:0007669"/>
    <property type="project" value="InterPro"/>
</dbReference>
<dbReference type="InterPro" id="IPR001128">
    <property type="entry name" value="Cyt_P450"/>
</dbReference>
<sequence>MSSAEMLTQPQGLRLSPTGLPSVPVLGHLLDIRKDMLGFFERCAREHGDVSLIKLATAEAVLINNSDLIEEVLVEKADKFVKNHFFWRQLDAIMGGGLFTSEDGEWRKQRKHSSPAFRTQELEAYAPHMVQLVDQLVGSWKDGQEFDMHREILALGLKISAKTLLNADVEQDIEDLEKAAYWLIDEIAARFSRPFVIPDAVPLPGHIRYLKGVAYLDRLVYRVIDEFRSGKIEPAGFLASLMAVRDEDGKPLSDKQLRDQVLTMLLAGYETTALSMSFGFDLLGQNRDYQDRMAAEVRAVTGDRPVTYEDLPKLPLTEWAVIETMRVLPPAWAVGREAREDVEIGDYLIRKGTGVIISSWVTHRDPRYFDDPTSFRPERWAGDFRRKLPRFAYYPFGGGPRICIGNRFAMMEAMLFLATIAKRFDVERLTERPYKLLPSITIRPTGGIWVRLHERK</sequence>
<keyword evidence="3 7" id="KW-0479">Metal-binding</keyword>
<dbReference type="Gene3D" id="1.10.630.10">
    <property type="entry name" value="Cytochrome P450"/>
    <property type="match status" value="1"/>
</dbReference>
<feature type="binding site" description="axial binding residue" evidence="7">
    <location>
        <position position="403"/>
    </location>
    <ligand>
        <name>heme</name>
        <dbReference type="ChEBI" id="CHEBI:30413"/>
    </ligand>
    <ligandPart>
        <name>Fe</name>
        <dbReference type="ChEBI" id="CHEBI:18248"/>
    </ligandPart>
</feature>
<dbReference type="GO" id="GO:0016705">
    <property type="term" value="F:oxidoreductase activity, acting on paired donors, with incorporation or reduction of molecular oxygen"/>
    <property type="evidence" value="ECO:0007669"/>
    <property type="project" value="InterPro"/>
</dbReference>